<name>A0AB38EMW9_9PSED</name>
<reference evidence="1 2" key="1">
    <citation type="submission" date="2017-11" db="EMBL/GenBank/DDBJ databases">
        <authorList>
            <person name="Blom J."/>
        </authorList>
    </citation>
    <scope>NUCLEOTIDE SEQUENCE [LARGE SCALE GENOMIC DNA]</scope>
    <source>
        <strain evidence="1">NCPPB 2254</strain>
    </source>
</reference>
<sequence>MSNRKECIAAGIDPDVVERLRRRQERLLKEMAAAGVALFCGSASSLRPAHGDVMLILASINEGYTDGGCGAALVGADGLERGEDS</sequence>
<dbReference type="EMBL" id="ODAM01000161">
    <property type="protein sequence ID" value="SOQ15755.1"/>
    <property type="molecule type" value="Genomic_DNA"/>
</dbReference>
<gene>
    <name evidence="1" type="ORF">NCPPB2254_05620</name>
</gene>
<evidence type="ECO:0000313" key="1">
    <source>
        <dbReference type="EMBL" id="SOQ15755.1"/>
    </source>
</evidence>
<proteinExistence type="predicted"/>
<dbReference type="Proteomes" id="UP000237580">
    <property type="component" value="Unassembled WGS sequence"/>
</dbReference>
<comment type="caution">
    <text evidence="1">The sequence shown here is derived from an EMBL/GenBank/DDBJ whole genome shotgun (WGS) entry which is preliminary data.</text>
</comment>
<dbReference type="RefSeq" id="WP_099265379.1">
    <property type="nucleotide sequence ID" value="NZ_ODAL01000164.1"/>
</dbReference>
<dbReference type="AlphaFoldDB" id="A0AB38EMW9"/>
<accession>A0AB38EMW9</accession>
<evidence type="ECO:0000313" key="2">
    <source>
        <dbReference type="Proteomes" id="UP000237580"/>
    </source>
</evidence>
<organism evidence="1 2">
    <name type="scientific">Pseudomonas syringae pv. persicae</name>
    <dbReference type="NCBI Taxonomy" id="237306"/>
    <lineage>
        <taxon>Bacteria</taxon>
        <taxon>Pseudomonadati</taxon>
        <taxon>Pseudomonadota</taxon>
        <taxon>Gammaproteobacteria</taxon>
        <taxon>Pseudomonadales</taxon>
        <taxon>Pseudomonadaceae</taxon>
        <taxon>Pseudomonas</taxon>
    </lineage>
</organism>
<protein>
    <submittedName>
        <fullName evidence="1">Uncharacterized protein</fullName>
    </submittedName>
</protein>